<keyword evidence="3 4" id="KW-0732">Signal</keyword>
<comment type="caution">
    <text evidence="5">The sequence shown here is derived from an EMBL/GenBank/DDBJ whole genome shotgun (WGS) entry which is preliminary data.</text>
</comment>
<dbReference type="PANTHER" id="PTHR33376:SF7">
    <property type="entry name" value="C4-DICARBOXYLATE-BINDING PROTEIN DCTB"/>
    <property type="match status" value="1"/>
</dbReference>
<evidence type="ECO:0000313" key="6">
    <source>
        <dbReference type="Proteomes" id="UP000319941"/>
    </source>
</evidence>
<organism evidence="5 6">
    <name type="scientific">Cobetia crustatorum</name>
    <dbReference type="NCBI Taxonomy" id="553385"/>
    <lineage>
        <taxon>Bacteria</taxon>
        <taxon>Pseudomonadati</taxon>
        <taxon>Pseudomonadota</taxon>
        <taxon>Gammaproteobacteria</taxon>
        <taxon>Oceanospirillales</taxon>
        <taxon>Halomonadaceae</taxon>
        <taxon>Cobetia</taxon>
    </lineage>
</organism>
<keyword evidence="2" id="KW-0813">Transport</keyword>
<feature type="signal peptide" evidence="4">
    <location>
        <begin position="1"/>
        <end position="48"/>
    </location>
</feature>
<dbReference type="OrthoDB" id="9771186at2"/>
<dbReference type="InterPro" id="IPR018389">
    <property type="entry name" value="DctP_fam"/>
</dbReference>
<dbReference type="Pfam" id="PF03480">
    <property type="entry name" value="DctP"/>
    <property type="match status" value="1"/>
</dbReference>
<gene>
    <name evidence="5" type="ORF">FQP86_10315</name>
</gene>
<dbReference type="RefSeq" id="WP_144727589.1">
    <property type="nucleotide sequence ID" value="NZ_CAWOWR010000116.1"/>
</dbReference>
<dbReference type="PANTHER" id="PTHR33376">
    <property type="match status" value="1"/>
</dbReference>
<evidence type="ECO:0000313" key="5">
    <source>
        <dbReference type="EMBL" id="TVU70178.1"/>
    </source>
</evidence>
<sequence length="372" mass="41135">MTTITSHCAKNANSFHGKENKNSRLSRKYMMIAISSLVLSSTSLTAQAATEMPVIPEVQGAVVQGDGDDYTLKFSIGTTQSSAQYRGLEYFEDIVEKRSEGHIQVELFHSAQLGDDLQAVSALQAGTLEMTAPSTSPLVSMFPQFAVFDLPFLFPTPEVADEVLDGEIGDRMLETASTNGLVAIGWAENGYRQLTNSKQAVTTPGDLGGLKVRTMQNPIHLDIWRTLGANPTPMSFAELFTALEQGVVDGQENPWITIQSSKFNEVQGYATESNHVYTPFITLVSERFWKKLPDGYQQLVTEASQQMGDYEREVSRSMNVQIKQELIDEGMKITELTPEQVATFQNSLAPVYDDWREKIGGKLIDDIRAVSQ</sequence>
<dbReference type="CDD" id="cd13679">
    <property type="entry name" value="PBP2_TRAP_YiaO_like"/>
    <property type="match status" value="1"/>
</dbReference>
<proteinExistence type="inferred from homology"/>
<name>A0A558HM75_9GAMM</name>
<reference evidence="5 6" key="1">
    <citation type="submission" date="2019-07" db="EMBL/GenBank/DDBJ databases">
        <title>Diversity of Bacteria from Kongsfjorden, Arctic.</title>
        <authorList>
            <person name="Yu Y."/>
        </authorList>
    </citation>
    <scope>NUCLEOTIDE SEQUENCE [LARGE SCALE GENOMIC DNA]</scope>
    <source>
        <strain evidence="5 6">SM1923</strain>
    </source>
</reference>
<dbReference type="PIRSF" id="PIRSF006470">
    <property type="entry name" value="DctB"/>
    <property type="match status" value="1"/>
</dbReference>
<evidence type="ECO:0000256" key="3">
    <source>
        <dbReference type="ARBA" id="ARBA00022729"/>
    </source>
</evidence>
<evidence type="ECO:0000256" key="1">
    <source>
        <dbReference type="ARBA" id="ARBA00009023"/>
    </source>
</evidence>
<dbReference type="NCBIfam" id="TIGR00787">
    <property type="entry name" value="dctP"/>
    <property type="match status" value="1"/>
</dbReference>
<dbReference type="InterPro" id="IPR004682">
    <property type="entry name" value="TRAP_DctP"/>
</dbReference>
<dbReference type="Gene3D" id="3.40.190.170">
    <property type="entry name" value="Bacterial extracellular solute-binding protein, family 7"/>
    <property type="match status" value="1"/>
</dbReference>
<dbReference type="InterPro" id="IPR038404">
    <property type="entry name" value="TRAP_DctP_sf"/>
</dbReference>
<evidence type="ECO:0000256" key="2">
    <source>
        <dbReference type="ARBA" id="ARBA00022448"/>
    </source>
</evidence>
<dbReference type="GO" id="GO:0055085">
    <property type="term" value="P:transmembrane transport"/>
    <property type="evidence" value="ECO:0007669"/>
    <property type="project" value="InterPro"/>
</dbReference>
<dbReference type="STRING" id="553385.GCA_000591415_02520"/>
<dbReference type="EMBL" id="VNFH01000006">
    <property type="protein sequence ID" value="TVU70178.1"/>
    <property type="molecule type" value="Genomic_DNA"/>
</dbReference>
<dbReference type="Proteomes" id="UP000319941">
    <property type="component" value="Unassembled WGS sequence"/>
</dbReference>
<accession>A0A558HM75</accession>
<keyword evidence="6" id="KW-1185">Reference proteome</keyword>
<feature type="chain" id="PRO_5021746151" evidence="4">
    <location>
        <begin position="49"/>
        <end position="372"/>
    </location>
</feature>
<dbReference type="AlphaFoldDB" id="A0A558HM75"/>
<protein>
    <submittedName>
        <fullName evidence="5">TRAP transporter substrate-binding protein</fullName>
    </submittedName>
</protein>
<dbReference type="GO" id="GO:0030288">
    <property type="term" value="C:outer membrane-bounded periplasmic space"/>
    <property type="evidence" value="ECO:0007669"/>
    <property type="project" value="InterPro"/>
</dbReference>
<evidence type="ECO:0000256" key="4">
    <source>
        <dbReference type="SAM" id="SignalP"/>
    </source>
</evidence>
<comment type="similarity">
    <text evidence="1">Belongs to the bacterial solute-binding protein 7 family.</text>
</comment>
<dbReference type="NCBIfam" id="NF037995">
    <property type="entry name" value="TRAP_S1"/>
    <property type="match status" value="1"/>
</dbReference>